<dbReference type="Gene3D" id="3.40.50.300">
    <property type="entry name" value="P-loop containing nucleotide triphosphate hydrolases"/>
    <property type="match status" value="2"/>
</dbReference>
<dbReference type="AlphaFoldDB" id="A0A7W6ESY9"/>
<accession>A0A7W6ESY9</accession>
<dbReference type="GO" id="GO:0004527">
    <property type="term" value="F:exonuclease activity"/>
    <property type="evidence" value="ECO:0007669"/>
    <property type="project" value="UniProtKB-KW"/>
</dbReference>
<organism evidence="3 4">
    <name type="scientific">Runella defluvii</name>
    <dbReference type="NCBI Taxonomy" id="370973"/>
    <lineage>
        <taxon>Bacteria</taxon>
        <taxon>Pseudomonadati</taxon>
        <taxon>Bacteroidota</taxon>
        <taxon>Cytophagia</taxon>
        <taxon>Cytophagales</taxon>
        <taxon>Spirosomataceae</taxon>
        <taxon>Runella</taxon>
    </lineage>
</organism>
<dbReference type="Pfam" id="PF13558">
    <property type="entry name" value="SbcC_Walker_B"/>
    <property type="match status" value="1"/>
</dbReference>
<keyword evidence="4" id="KW-1185">Reference proteome</keyword>
<keyword evidence="3" id="KW-0269">Exonuclease</keyword>
<dbReference type="InterPro" id="IPR038729">
    <property type="entry name" value="Rad50/SbcC_AAA"/>
</dbReference>
<evidence type="ECO:0000313" key="3">
    <source>
        <dbReference type="EMBL" id="MBB3841199.1"/>
    </source>
</evidence>
<dbReference type="GO" id="GO:0016887">
    <property type="term" value="F:ATP hydrolysis activity"/>
    <property type="evidence" value="ECO:0007669"/>
    <property type="project" value="InterPro"/>
</dbReference>
<gene>
    <name evidence="3" type="ORF">FHS57_005220</name>
</gene>
<evidence type="ECO:0000256" key="1">
    <source>
        <dbReference type="SAM" id="Coils"/>
    </source>
</evidence>
<dbReference type="GO" id="GO:0006302">
    <property type="term" value="P:double-strand break repair"/>
    <property type="evidence" value="ECO:0007669"/>
    <property type="project" value="InterPro"/>
</dbReference>
<dbReference type="SUPFAM" id="SSF52540">
    <property type="entry name" value="P-loop containing nucleoside triphosphate hydrolases"/>
    <property type="match status" value="1"/>
</dbReference>
<evidence type="ECO:0000259" key="2">
    <source>
        <dbReference type="Pfam" id="PF13476"/>
    </source>
</evidence>
<protein>
    <submittedName>
        <fullName evidence="3">Exonuclease SbcC</fullName>
    </submittedName>
</protein>
<keyword evidence="3" id="KW-0540">Nuclease</keyword>
<comment type="caution">
    <text evidence="3">The sequence shown here is derived from an EMBL/GenBank/DDBJ whole genome shotgun (WGS) entry which is preliminary data.</text>
</comment>
<dbReference type="EMBL" id="JACIBY010000014">
    <property type="protein sequence ID" value="MBB3841199.1"/>
    <property type="molecule type" value="Genomic_DNA"/>
</dbReference>
<feature type="coiled-coil region" evidence="1">
    <location>
        <begin position="221"/>
        <end position="282"/>
    </location>
</feature>
<name>A0A7W6ESY9_9BACT</name>
<dbReference type="PANTHER" id="PTHR32114:SF2">
    <property type="entry name" value="ABC TRANSPORTER ABCH.3"/>
    <property type="match status" value="1"/>
</dbReference>
<dbReference type="Pfam" id="PF13476">
    <property type="entry name" value="AAA_23"/>
    <property type="match status" value="1"/>
</dbReference>
<keyword evidence="3" id="KW-0378">Hydrolase</keyword>
<dbReference type="RefSeq" id="WP_183978706.1">
    <property type="nucleotide sequence ID" value="NZ_JACIBY010000014.1"/>
</dbReference>
<reference evidence="3 4" key="1">
    <citation type="submission" date="2020-08" db="EMBL/GenBank/DDBJ databases">
        <title>Genomic Encyclopedia of Type Strains, Phase IV (KMG-IV): sequencing the most valuable type-strain genomes for metagenomic binning, comparative biology and taxonomic classification.</title>
        <authorList>
            <person name="Goeker M."/>
        </authorList>
    </citation>
    <scope>NUCLEOTIDE SEQUENCE [LARGE SCALE GENOMIC DNA]</scope>
    <source>
        <strain evidence="3 4">DSM 17976</strain>
    </source>
</reference>
<feature type="coiled-coil region" evidence="1">
    <location>
        <begin position="540"/>
        <end position="585"/>
    </location>
</feature>
<sequence>MIPIKLILQGIQSYRERQEIDFTQLTEAKLFGIFGKVGSGKSTILEAITFVLYGDSERLNSRENRSYNLMNLRSEKLFIDLVFRTGRDQTEYRFVAEGKRSGKHFDQVKIERKAFQWMPELEDWAPIAAENPAEKIIGLSYENFKRTVIIPQGRFQEFIELRDADRTRMMKELFQLERFELSERVKRLLNKTESEWQHVEGQRKAIGDVTQEMYEQTKLDLQNAHGLLAQHKEQLDQKQREEKTIEALIKLFNRLVDVEGEIKKLEEQTERFQNRRVRLQQYERCQLEFKPLLDKKNDVIKQINREVQAQVQIQNQIDTAEKALIINQNEVEKLRPSYEKRQDSQVEIEDLRIIIHTKKAEAERTKLLKRMEDGRQKLVLRQSALLERKTQYETLKKQRVGLREVLPDVAQLLEIKAWFDKKEALLKDKENLRARADELVKKESGVAETKLGLFTDELQTLIEKPVDGQTFDAIYESIEAARLKLQKEAEALNPDILHLNTQKALQQYAGALQEGEPCPLCGAVHHPHILTAETNFNGLIHQLQQRQEQLKNTASQTLGQLEKQLRKVEKELTSIQSQKLEVRQNWERKTEEIRLHETQFSWPTFENTDRKPIDVALELAKKTQEQLALVDKQLDVEEQGIQKDETELKEKYEKPIEEFGQKVAAFDGAIQQSISQLKVLEVQQFVSVEVAGLENQADKQAQELQNVVLKFEEFDKKIRQLQQEIGPLTGQLTSSKTNLENFQTEAKKAESRIVEALERYQYESETIVLEVLGWQLDLAQERELIAAFDQNLFAFRKEREDLLQVASAQTIDQERYKQLLTEIEEHQQTIERWTREQGRLVDLEKTQALQLQKQAELLDQKAKLELRQADLKTLEKLFKASGFVNYVSSVYLQNLCNQANDRFHRMTRQQLQLEVNENNNFQVRDLLNDGRTRALNTLSGGQKFQAALSLALALADNVNTQIEAKENFFFLDEGFGSLDKESLQTVFDTLKSLRKENRVVGVISHVEDLQQEIDCYLRVTNDEERGSLLTLL</sequence>
<evidence type="ECO:0000313" key="4">
    <source>
        <dbReference type="Proteomes" id="UP000541352"/>
    </source>
</evidence>
<dbReference type="PANTHER" id="PTHR32114">
    <property type="entry name" value="ABC TRANSPORTER ABCH.3"/>
    <property type="match status" value="1"/>
</dbReference>
<keyword evidence="1" id="KW-0175">Coiled coil</keyword>
<feature type="coiled-coil region" evidence="1">
    <location>
        <begin position="415"/>
        <end position="442"/>
    </location>
</feature>
<dbReference type="Proteomes" id="UP000541352">
    <property type="component" value="Unassembled WGS sequence"/>
</dbReference>
<dbReference type="InterPro" id="IPR027417">
    <property type="entry name" value="P-loop_NTPase"/>
</dbReference>
<feature type="domain" description="Rad50/SbcC-type AAA" evidence="2">
    <location>
        <begin position="5"/>
        <end position="275"/>
    </location>
</feature>
<proteinExistence type="predicted"/>
<feature type="coiled-coil region" evidence="1">
    <location>
        <begin position="690"/>
        <end position="759"/>
    </location>
</feature>